<evidence type="ECO:0000256" key="2">
    <source>
        <dbReference type="ARBA" id="ARBA00022679"/>
    </source>
</evidence>
<sequence length="456" mass="50591">MFPFMAQGHFIPFLRLAKPLASQGLTVSFITTTMSASKLQSHAVGSDIRFVRLSLPYIRGQLPALESTDCLSPTEGQQLFISSHKLSVPFERWLEKIIAETAQKPACIISDVFVPWTTDSASKFRIPRVVFHTTGVMAASLLQYLFTNPVPEIIGGRPIIEIRDHSINVNLRRSELPQMLRSELSFSPLPVLPVVQQVYASAKESCAATLVNSFDGVEAEYVRYLEESTCKPVWLVAPPLDNAHEWVQIESDCIAWLDSKKKKSVLYVSFGSQIFLSEDLIKAVAAGIEASKQAFIWTIKDPIGSNVNSCDFLPEGFVEATRDRGLVIHGWVPQLQILSHSSTACFMSHCGWNSTVESISAGVPMVVWPMVFDQFINAKLVIEQLGIGLQICEGCDVIPSSDIVENMVKAAMVEGTGKEMDRRALKRKKSIEETSCKVNVESFVGYILSLRPDQFN</sequence>
<evidence type="ECO:0000313" key="5">
    <source>
        <dbReference type="EMBL" id="KAH9312492.1"/>
    </source>
</evidence>
<dbReference type="FunFam" id="3.40.50.2000:FF:000060">
    <property type="entry name" value="Glycosyltransferase"/>
    <property type="match status" value="1"/>
</dbReference>
<dbReference type="Proteomes" id="UP000824469">
    <property type="component" value="Unassembled WGS sequence"/>
</dbReference>
<proteinExistence type="inferred from homology"/>
<keyword evidence="3" id="KW-0328">Glycosyltransferase</keyword>
<protein>
    <recommendedName>
        <fullName evidence="4">Glycosyltransferase</fullName>
        <ecNumber evidence="4">2.4.1.-</ecNumber>
    </recommendedName>
</protein>
<evidence type="ECO:0000313" key="6">
    <source>
        <dbReference type="Proteomes" id="UP000824469"/>
    </source>
</evidence>
<dbReference type="CDD" id="cd03784">
    <property type="entry name" value="GT1_Gtf-like"/>
    <property type="match status" value="1"/>
</dbReference>
<comment type="caution">
    <text evidence="5">The sequence shown here is derived from an EMBL/GenBank/DDBJ whole genome shotgun (WGS) entry which is preliminary data.</text>
</comment>
<dbReference type="EMBL" id="JAHRHJ020000006">
    <property type="protein sequence ID" value="KAH9312492.1"/>
    <property type="molecule type" value="Genomic_DNA"/>
</dbReference>
<dbReference type="SUPFAM" id="SSF53756">
    <property type="entry name" value="UDP-Glycosyltransferase/glycogen phosphorylase"/>
    <property type="match status" value="1"/>
</dbReference>
<dbReference type="GO" id="GO:0035251">
    <property type="term" value="F:UDP-glucosyltransferase activity"/>
    <property type="evidence" value="ECO:0007669"/>
    <property type="project" value="TreeGrafter"/>
</dbReference>
<dbReference type="InterPro" id="IPR002213">
    <property type="entry name" value="UDP_glucos_trans"/>
</dbReference>
<reference evidence="5 6" key="1">
    <citation type="journal article" date="2021" name="Nat. Plants">
        <title>The Taxus genome provides insights into paclitaxel biosynthesis.</title>
        <authorList>
            <person name="Xiong X."/>
            <person name="Gou J."/>
            <person name="Liao Q."/>
            <person name="Li Y."/>
            <person name="Zhou Q."/>
            <person name="Bi G."/>
            <person name="Li C."/>
            <person name="Du R."/>
            <person name="Wang X."/>
            <person name="Sun T."/>
            <person name="Guo L."/>
            <person name="Liang H."/>
            <person name="Lu P."/>
            <person name="Wu Y."/>
            <person name="Zhang Z."/>
            <person name="Ro D.K."/>
            <person name="Shang Y."/>
            <person name="Huang S."/>
            <person name="Yan J."/>
        </authorList>
    </citation>
    <scope>NUCLEOTIDE SEQUENCE [LARGE SCALE GENOMIC DNA]</scope>
    <source>
        <strain evidence="5">Ta-2019</strain>
    </source>
</reference>
<dbReference type="PANTHER" id="PTHR48047">
    <property type="entry name" value="GLYCOSYLTRANSFERASE"/>
    <property type="match status" value="1"/>
</dbReference>
<dbReference type="Pfam" id="PF00201">
    <property type="entry name" value="UDPGT"/>
    <property type="match status" value="1"/>
</dbReference>
<evidence type="ECO:0000256" key="1">
    <source>
        <dbReference type="ARBA" id="ARBA00009995"/>
    </source>
</evidence>
<dbReference type="Gene3D" id="3.40.50.2000">
    <property type="entry name" value="Glycogen Phosphorylase B"/>
    <property type="match status" value="2"/>
</dbReference>
<dbReference type="PROSITE" id="PS00375">
    <property type="entry name" value="UDPGT"/>
    <property type="match status" value="1"/>
</dbReference>
<organism evidence="5 6">
    <name type="scientific">Taxus chinensis</name>
    <name type="common">Chinese yew</name>
    <name type="synonym">Taxus wallichiana var. chinensis</name>
    <dbReference type="NCBI Taxonomy" id="29808"/>
    <lineage>
        <taxon>Eukaryota</taxon>
        <taxon>Viridiplantae</taxon>
        <taxon>Streptophyta</taxon>
        <taxon>Embryophyta</taxon>
        <taxon>Tracheophyta</taxon>
        <taxon>Spermatophyta</taxon>
        <taxon>Pinopsida</taxon>
        <taxon>Pinidae</taxon>
        <taxon>Conifers II</taxon>
        <taxon>Cupressales</taxon>
        <taxon>Taxaceae</taxon>
        <taxon>Taxus</taxon>
    </lineage>
</organism>
<dbReference type="PANTHER" id="PTHR48047:SF107">
    <property type="entry name" value="UDP-GLYCOSYLTRANSFERASE 92A1-LIKE"/>
    <property type="match status" value="1"/>
</dbReference>
<keyword evidence="6" id="KW-1185">Reference proteome</keyword>
<dbReference type="AlphaFoldDB" id="A0AA38FXU8"/>
<comment type="similarity">
    <text evidence="1 3">Belongs to the UDP-glycosyltransferase family.</text>
</comment>
<gene>
    <name evidence="5" type="ORF">KI387_027527</name>
</gene>
<dbReference type="EC" id="2.4.1.-" evidence="4"/>
<keyword evidence="2 3" id="KW-0808">Transferase</keyword>
<name>A0AA38FXU8_TAXCH</name>
<dbReference type="InterPro" id="IPR035595">
    <property type="entry name" value="UDP_glycos_trans_CS"/>
</dbReference>
<evidence type="ECO:0000256" key="4">
    <source>
        <dbReference type="RuleBase" id="RU362057"/>
    </source>
</evidence>
<evidence type="ECO:0000256" key="3">
    <source>
        <dbReference type="RuleBase" id="RU003718"/>
    </source>
</evidence>
<accession>A0AA38FXU8</accession>